<dbReference type="RefSeq" id="WP_004268548.1">
    <property type="nucleotide sequence ID" value="NZ_CAKMAC010000002.1"/>
</dbReference>
<keyword evidence="4" id="KW-0460">Magnesium</keyword>
<dbReference type="EC" id="2.7.7.7" evidence="4"/>
<proteinExistence type="inferred from homology"/>
<evidence type="ECO:0000259" key="6">
    <source>
        <dbReference type="PROSITE" id="PS50173"/>
    </source>
</evidence>
<dbReference type="PANTHER" id="PTHR11076">
    <property type="entry name" value="DNA REPAIR POLYMERASE UMUC / TRANSFERASE FAMILY MEMBER"/>
    <property type="match status" value="1"/>
</dbReference>
<feature type="binding site" evidence="4">
    <location>
        <position position="121"/>
    </location>
    <ligand>
        <name>Mg(2+)</name>
        <dbReference type="ChEBI" id="CHEBI:18420"/>
    </ligand>
</feature>
<keyword evidence="4" id="KW-0808">Transferase</keyword>
<evidence type="ECO:0000256" key="4">
    <source>
        <dbReference type="HAMAP-Rule" id="MF_01113"/>
    </source>
</evidence>
<dbReference type="GO" id="GO:0005829">
    <property type="term" value="C:cytosol"/>
    <property type="evidence" value="ECO:0007669"/>
    <property type="project" value="TreeGrafter"/>
</dbReference>
<evidence type="ECO:0000256" key="1">
    <source>
        <dbReference type="ARBA" id="ARBA00010945"/>
    </source>
</evidence>
<gene>
    <name evidence="4" type="primary">dinB</name>
    <name evidence="7" type="ORF">PG2011B_0386</name>
</gene>
<dbReference type="CDD" id="cd03586">
    <property type="entry name" value="PolY_Pol_IV_kappa"/>
    <property type="match status" value="1"/>
</dbReference>
<reference evidence="7 8" key="1">
    <citation type="journal article" date="2019" name="Appl. Environ. Microbiol.">
        <title>Dissecting the evolutionary development of the Bifidobacterium animalis species through comparative genomics analyses.</title>
        <authorList>
            <person name="Lugli G.A."/>
            <person name="Mancino W."/>
            <person name="Milani C."/>
            <person name="Duranti S."/>
            <person name="Mancabelli L."/>
            <person name="Napoli S."/>
            <person name="Mangifesta M."/>
            <person name="Viappiani A."/>
            <person name="Anzalone R."/>
            <person name="Longhi G."/>
            <person name="van Sinderen D."/>
            <person name="Ventura M."/>
            <person name="Turroni F."/>
        </authorList>
    </citation>
    <scope>NUCLEOTIDE SEQUENCE [LARGE SCALE GENOMIC DNA]</scope>
    <source>
        <strain evidence="7 8">2011B</strain>
    </source>
</reference>
<comment type="subunit">
    <text evidence="4">Monomer.</text>
</comment>
<dbReference type="AlphaFoldDB" id="A0A315S2F8"/>
<feature type="domain" description="UmuC" evidence="6">
    <location>
        <begin position="23"/>
        <end position="203"/>
    </location>
</feature>
<accession>A0A315S2F8</accession>
<protein>
    <recommendedName>
        <fullName evidence="4">DNA polymerase IV</fullName>
        <shortName evidence="4">Pol IV</shortName>
        <ecNumber evidence="4">2.7.7.7</ecNumber>
    </recommendedName>
</protein>
<dbReference type="InterPro" id="IPR043502">
    <property type="entry name" value="DNA/RNA_pol_sf"/>
</dbReference>
<dbReference type="InterPro" id="IPR001126">
    <property type="entry name" value="UmuC"/>
</dbReference>
<feature type="region of interest" description="Disordered" evidence="5">
    <location>
        <begin position="394"/>
        <end position="413"/>
    </location>
</feature>
<keyword evidence="4" id="KW-0515">Mutator protein</keyword>
<dbReference type="EMBL" id="RSCO01000013">
    <property type="protein sequence ID" value="RYM96189.1"/>
    <property type="molecule type" value="Genomic_DNA"/>
</dbReference>
<dbReference type="GeneID" id="29695742"/>
<evidence type="ECO:0000313" key="7">
    <source>
        <dbReference type="EMBL" id="RYM96189.1"/>
    </source>
</evidence>
<dbReference type="SUPFAM" id="SSF100879">
    <property type="entry name" value="Lesion bypass DNA polymerase (Y-family), little finger domain"/>
    <property type="match status" value="1"/>
</dbReference>
<feature type="active site" evidence="4">
    <location>
        <position position="122"/>
    </location>
</feature>
<feature type="compositionally biased region" description="Polar residues" evidence="5">
    <location>
        <begin position="398"/>
        <end position="412"/>
    </location>
</feature>
<dbReference type="PANTHER" id="PTHR11076:SF33">
    <property type="entry name" value="DNA POLYMERASE KAPPA"/>
    <property type="match status" value="1"/>
</dbReference>
<dbReference type="Proteomes" id="UP000293613">
    <property type="component" value="Unassembled WGS sequence"/>
</dbReference>
<dbReference type="GO" id="GO:0006261">
    <property type="term" value="P:DNA-templated DNA replication"/>
    <property type="evidence" value="ECO:0007669"/>
    <property type="project" value="UniProtKB-UniRule"/>
</dbReference>
<keyword evidence="4" id="KW-0238">DNA-binding</keyword>
<dbReference type="GO" id="GO:0042276">
    <property type="term" value="P:error-prone translesion synthesis"/>
    <property type="evidence" value="ECO:0007669"/>
    <property type="project" value="TreeGrafter"/>
</dbReference>
<evidence type="ECO:0000313" key="8">
    <source>
        <dbReference type="Proteomes" id="UP000293613"/>
    </source>
</evidence>
<comment type="cofactor">
    <cofactor evidence="4">
        <name>Mg(2+)</name>
        <dbReference type="ChEBI" id="CHEBI:18420"/>
    </cofactor>
    <text evidence="4">Binds 2 magnesium ions per subunit.</text>
</comment>
<organism evidence="7 8">
    <name type="scientific">Bifidobacterium animalis subsp. lactis</name>
    <name type="common">Bifidobacterium lactis</name>
    <dbReference type="NCBI Taxonomy" id="302911"/>
    <lineage>
        <taxon>Bacteria</taxon>
        <taxon>Bacillati</taxon>
        <taxon>Actinomycetota</taxon>
        <taxon>Actinomycetes</taxon>
        <taxon>Bifidobacteriales</taxon>
        <taxon>Bifidobacteriaceae</taxon>
        <taxon>Bifidobacterium</taxon>
    </lineage>
</organism>
<dbReference type="PROSITE" id="PS50173">
    <property type="entry name" value="UMUC"/>
    <property type="match status" value="1"/>
</dbReference>
<dbReference type="Gene3D" id="3.40.1170.60">
    <property type="match status" value="1"/>
</dbReference>
<dbReference type="InterPro" id="IPR036775">
    <property type="entry name" value="DNA_pol_Y-fam_lit_finger_sf"/>
</dbReference>
<dbReference type="GO" id="GO:0006281">
    <property type="term" value="P:DNA repair"/>
    <property type="evidence" value="ECO:0007669"/>
    <property type="project" value="UniProtKB-UniRule"/>
</dbReference>
<comment type="function">
    <text evidence="2 4">Poorly processive, error-prone DNA polymerase involved in untargeted mutagenesis. Copies undamaged DNA at stalled replication forks, which arise in vivo from mismatched or misaligned primer ends. These misaligned primers can be extended by PolIV. Exhibits no 3'-5' exonuclease (proofreading) activity. May be involved in translesional synthesis, in conjunction with the beta clamp from PolIII.</text>
</comment>
<dbReference type="Pfam" id="PF11799">
    <property type="entry name" value="IMS_C"/>
    <property type="match status" value="1"/>
</dbReference>
<dbReference type="NCBIfam" id="NF002677">
    <property type="entry name" value="PRK02406.1"/>
    <property type="match status" value="1"/>
</dbReference>
<evidence type="ECO:0000256" key="5">
    <source>
        <dbReference type="SAM" id="MobiDB-lite"/>
    </source>
</evidence>
<dbReference type="GO" id="GO:0003684">
    <property type="term" value="F:damaged DNA binding"/>
    <property type="evidence" value="ECO:0007669"/>
    <property type="project" value="InterPro"/>
</dbReference>
<evidence type="ECO:0000256" key="2">
    <source>
        <dbReference type="ARBA" id="ARBA00025589"/>
    </source>
</evidence>
<keyword evidence="4" id="KW-0963">Cytoplasm</keyword>
<keyword evidence="4" id="KW-0227">DNA damage</keyword>
<keyword evidence="4" id="KW-0234">DNA repair</keyword>
<keyword evidence="4" id="KW-0548">Nucleotidyltransferase</keyword>
<keyword evidence="4" id="KW-0235">DNA replication</keyword>
<keyword evidence="4" id="KW-0239">DNA-directed DNA polymerase</keyword>
<dbReference type="Gene3D" id="3.30.70.270">
    <property type="match status" value="1"/>
</dbReference>
<dbReference type="Pfam" id="PF00817">
    <property type="entry name" value="IMS"/>
    <property type="match status" value="1"/>
</dbReference>
<comment type="catalytic activity">
    <reaction evidence="3 4">
        <text>DNA(n) + a 2'-deoxyribonucleoside 5'-triphosphate = DNA(n+1) + diphosphate</text>
        <dbReference type="Rhea" id="RHEA:22508"/>
        <dbReference type="Rhea" id="RHEA-COMP:17339"/>
        <dbReference type="Rhea" id="RHEA-COMP:17340"/>
        <dbReference type="ChEBI" id="CHEBI:33019"/>
        <dbReference type="ChEBI" id="CHEBI:61560"/>
        <dbReference type="ChEBI" id="CHEBI:173112"/>
        <dbReference type="EC" id="2.7.7.7"/>
    </reaction>
</comment>
<dbReference type="Gene3D" id="3.30.1490.100">
    <property type="entry name" value="DNA polymerase, Y-family, little finger domain"/>
    <property type="match status" value="1"/>
</dbReference>
<comment type="subcellular location">
    <subcellularLocation>
        <location evidence="4">Cytoplasm</location>
    </subcellularLocation>
</comment>
<sequence length="438" mass="47941">MSTAPRIEAAKRDWGHDETGCTILHIDMDAFFASLEIARHPEFRGKPVIVGTGNRAVVSAASYEARKYGINSAMPAARAHQLCPNGIFLPVDHHYYSAVSHEIFHTVFREVTDRIEQVSVDECYMDVSGALLAWHSPTRIAQWLRAQVAERFGITCSVGIAGNKLVAKMASTNAKPNGMLLIPLDKHAQFVQLMPLRGIPGLGPAQEKRLNAWGINSVSQLARCSVEELIQATGSKAAATHLWEASHGIDPCTLTLHAPEKSIGQERTFDTDCNDLATASTLIKQCCDKVASILRAKGLMARTLTVKLRFPDLAYSTKQMQLEQPTDAASTLYPHAIDLLLRMMGMPADCRGTEVKLTRPIRLAGISTSTLTKREETVIQPTLDELLEENERVAPMPQASSSIPSPANGTRSTRLRCAEEAVDQIRRKFGQDSAHLGA</sequence>
<dbReference type="SUPFAM" id="SSF56672">
    <property type="entry name" value="DNA/RNA polymerases"/>
    <property type="match status" value="1"/>
</dbReference>
<dbReference type="InterPro" id="IPR022880">
    <property type="entry name" value="DNApol_IV"/>
</dbReference>
<dbReference type="HAMAP" id="MF_01113">
    <property type="entry name" value="DNApol_IV"/>
    <property type="match status" value="1"/>
</dbReference>
<comment type="caution">
    <text evidence="7">The sequence shown here is derived from an EMBL/GenBank/DDBJ whole genome shotgun (WGS) entry which is preliminary data.</text>
</comment>
<name>A0A315S2F8_BIFAN</name>
<dbReference type="GO" id="GO:0009432">
    <property type="term" value="P:SOS response"/>
    <property type="evidence" value="ECO:0007669"/>
    <property type="project" value="TreeGrafter"/>
</dbReference>
<dbReference type="OMA" id="TRCKPDG"/>
<dbReference type="GO" id="GO:0003887">
    <property type="term" value="F:DNA-directed DNA polymerase activity"/>
    <property type="evidence" value="ECO:0007669"/>
    <property type="project" value="UniProtKB-UniRule"/>
</dbReference>
<keyword evidence="4" id="KW-0479">Metal-binding</keyword>
<dbReference type="InterPro" id="IPR050116">
    <property type="entry name" value="DNA_polymerase-Y"/>
</dbReference>
<feature type="binding site" evidence="4">
    <location>
        <position position="27"/>
    </location>
    <ligand>
        <name>Mg(2+)</name>
        <dbReference type="ChEBI" id="CHEBI:18420"/>
    </ligand>
</feature>
<dbReference type="GO" id="GO:0000287">
    <property type="term" value="F:magnesium ion binding"/>
    <property type="evidence" value="ECO:0007669"/>
    <property type="project" value="UniProtKB-UniRule"/>
</dbReference>
<feature type="site" description="Substrate discrimination" evidence="4">
    <location>
        <position position="32"/>
    </location>
</feature>
<evidence type="ECO:0000256" key="3">
    <source>
        <dbReference type="ARBA" id="ARBA00049244"/>
    </source>
</evidence>
<dbReference type="Gene3D" id="1.10.150.20">
    <property type="entry name" value="5' to 3' exonuclease, C-terminal subdomain"/>
    <property type="match status" value="1"/>
</dbReference>
<dbReference type="InterPro" id="IPR017961">
    <property type="entry name" value="DNA_pol_Y-fam_little_finger"/>
</dbReference>
<dbReference type="InterPro" id="IPR043128">
    <property type="entry name" value="Rev_trsase/Diguanyl_cyclase"/>
</dbReference>
<comment type="similarity">
    <text evidence="1 4">Belongs to the DNA polymerase type-Y family.</text>
</comment>